<gene>
    <name evidence="2" type="ORF">GH754_18975</name>
</gene>
<dbReference type="RefSeq" id="WP_153730216.1">
    <property type="nucleotide sequence ID" value="NZ_WJNH01000020.1"/>
</dbReference>
<keyword evidence="1" id="KW-0472">Membrane</keyword>
<name>A0A6G1XBN3_9BACI</name>
<dbReference type="OrthoDB" id="2455196at2"/>
<dbReference type="AlphaFoldDB" id="A0A6G1XBN3"/>
<keyword evidence="3" id="KW-1185">Reference proteome</keyword>
<evidence type="ECO:0000256" key="1">
    <source>
        <dbReference type="SAM" id="Phobius"/>
    </source>
</evidence>
<comment type="caution">
    <text evidence="2">The sequence shown here is derived from an EMBL/GenBank/DDBJ whole genome shotgun (WGS) entry which is preliminary data.</text>
</comment>
<protein>
    <submittedName>
        <fullName evidence="2">DUF4030 domain-containing protein</fullName>
    </submittedName>
</protein>
<accession>A0A6G1XBN3</accession>
<proteinExistence type="predicted"/>
<evidence type="ECO:0000313" key="3">
    <source>
        <dbReference type="Proteomes" id="UP000480185"/>
    </source>
</evidence>
<feature type="transmembrane region" description="Helical" evidence="1">
    <location>
        <begin position="46"/>
        <end position="66"/>
    </location>
</feature>
<dbReference type="Proteomes" id="UP000480185">
    <property type="component" value="Unassembled WGS sequence"/>
</dbReference>
<sequence>MDKKLKKAKKYYEEHYYNQEIEDNIKEKVEQNMRVQKNPMSFGKKIIVTSSIIVLVISLLVGSTYVSPTMAEVVAKIPFISEFMKTREDQRERMELVNTSLGNKTDHTLFVSPNFKDKKAIVRVNESDKYIQTHKEEIVKMVEDELTNHNFNGYSVKVERVRPSPKPDISKEDQELVAEIDKVMAAIRKKLEHSDYHLSGFGIDADKEISMEVPYNKDTNKLRELIQAALDEGNYHDYTINIKRIDRDEMEKREQDQRWAKARIYIYEALKEKEHLDVTGFAYSNHPLPMTIIIKTSIHPWSFQKDEKVGEIEKLVEEFLSSKQAEPYVKDDPYKLVIRDKNHDDIFTEEKVAE</sequence>
<keyword evidence="1" id="KW-1133">Transmembrane helix</keyword>
<reference evidence="2 3" key="1">
    <citation type="submission" date="2019-11" db="EMBL/GenBank/DDBJ databases">
        <authorList>
            <person name="Li J."/>
        </authorList>
    </citation>
    <scope>NUCLEOTIDE SEQUENCE [LARGE SCALE GENOMIC DNA]</scope>
    <source>
        <strain evidence="2 3">J4</strain>
    </source>
</reference>
<keyword evidence="1" id="KW-0812">Transmembrane</keyword>
<organism evidence="2 3">
    <name type="scientific">Salinibacillus xinjiangensis</name>
    <dbReference type="NCBI Taxonomy" id="1229268"/>
    <lineage>
        <taxon>Bacteria</taxon>
        <taxon>Bacillati</taxon>
        <taxon>Bacillota</taxon>
        <taxon>Bacilli</taxon>
        <taxon>Bacillales</taxon>
        <taxon>Bacillaceae</taxon>
        <taxon>Salinibacillus</taxon>
    </lineage>
</organism>
<evidence type="ECO:0000313" key="2">
    <source>
        <dbReference type="EMBL" id="MRG88342.1"/>
    </source>
</evidence>
<dbReference type="EMBL" id="WJNH01000020">
    <property type="protein sequence ID" value="MRG88342.1"/>
    <property type="molecule type" value="Genomic_DNA"/>
</dbReference>